<sequence length="238" mass="27729">MKLEIGYNHPFEIRKERYESDHVCNFSVLYISDLHLTVFSKDICTRLSKCIQELNPTIIILGGDYIDCRNGWDYLSTFFKFLSARKNVFSIAGNHDYFYGIDEIKKLIESNNIHWLENQSAVVNIQEYNILLTGNNETQSSIPADFNILCLHKPVSLDAFKIPYHIAFAGHLHGCQCVFWQNENGLYPGRFFYTFNFLRRQVKNCLYLISKGLGDTLPIRFNCKKDIIFVEIKNNSNK</sequence>
<accession>A0A6N4SN34</accession>
<dbReference type="SUPFAM" id="SSF56300">
    <property type="entry name" value="Metallo-dependent phosphatases"/>
    <property type="match status" value="1"/>
</dbReference>
<reference evidence="2 3" key="1">
    <citation type="journal article" date="2007" name="Appl. Environ. Microbiol.">
        <title>Genome sequence of the cellulolytic gliding bacterium Cytophaga hutchinsonii.</title>
        <authorList>
            <person name="Xie G."/>
            <person name="Bruce D.C."/>
            <person name="Challacombe J.F."/>
            <person name="Chertkov O."/>
            <person name="Detter J.C."/>
            <person name="Gilna P."/>
            <person name="Han C.S."/>
            <person name="Lucas S."/>
            <person name="Misra M."/>
            <person name="Myers G.L."/>
            <person name="Richardson P."/>
            <person name="Tapia R."/>
            <person name="Thayer N."/>
            <person name="Thompson L.S."/>
            <person name="Brettin T.S."/>
            <person name="Henrissat B."/>
            <person name="Wilson D.B."/>
            <person name="McBride M.J."/>
        </authorList>
    </citation>
    <scope>NUCLEOTIDE SEQUENCE [LARGE SCALE GENOMIC DNA]</scope>
    <source>
        <strain evidence="3">ATCC 33406 / DSM 1761 / CIP 103989 / NBRC 15051 / NCIMB 9469 / D465</strain>
    </source>
</reference>
<dbReference type="Pfam" id="PF00149">
    <property type="entry name" value="Metallophos"/>
    <property type="match status" value="1"/>
</dbReference>
<dbReference type="PANTHER" id="PTHR31302">
    <property type="entry name" value="TRANSMEMBRANE PROTEIN WITH METALLOPHOSPHOESTERASE DOMAIN-RELATED"/>
    <property type="match status" value="1"/>
</dbReference>
<evidence type="ECO:0000313" key="2">
    <source>
        <dbReference type="EMBL" id="ABG57695.1"/>
    </source>
</evidence>
<dbReference type="InterPro" id="IPR004843">
    <property type="entry name" value="Calcineurin-like_PHP"/>
</dbReference>
<dbReference type="Proteomes" id="UP000001822">
    <property type="component" value="Chromosome"/>
</dbReference>
<dbReference type="KEGG" id="chu:CHU_0405"/>
<proteinExistence type="predicted"/>
<keyword evidence="3" id="KW-1185">Reference proteome</keyword>
<protein>
    <recommendedName>
        <fullName evidence="1">Calcineurin-like phosphoesterase domain-containing protein</fullName>
    </recommendedName>
</protein>
<dbReference type="InterPro" id="IPR029052">
    <property type="entry name" value="Metallo-depent_PP-like"/>
</dbReference>
<dbReference type="InterPro" id="IPR051158">
    <property type="entry name" value="Metallophosphoesterase_sf"/>
</dbReference>
<dbReference type="GO" id="GO:0016787">
    <property type="term" value="F:hydrolase activity"/>
    <property type="evidence" value="ECO:0007669"/>
    <property type="project" value="InterPro"/>
</dbReference>
<dbReference type="PANTHER" id="PTHR31302:SF0">
    <property type="entry name" value="TRANSMEMBRANE PROTEIN WITH METALLOPHOSPHOESTERASE DOMAIN"/>
    <property type="match status" value="1"/>
</dbReference>
<organism evidence="2 3">
    <name type="scientific">Cytophaga hutchinsonii (strain ATCC 33406 / DSM 1761 / CIP 103989 / NBRC 15051 / NCIMB 9469 / D465)</name>
    <dbReference type="NCBI Taxonomy" id="269798"/>
    <lineage>
        <taxon>Bacteria</taxon>
        <taxon>Pseudomonadati</taxon>
        <taxon>Bacteroidota</taxon>
        <taxon>Cytophagia</taxon>
        <taxon>Cytophagales</taxon>
        <taxon>Cytophagaceae</taxon>
        <taxon>Cytophaga</taxon>
    </lineage>
</organism>
<dbReference type="RefSeq" id="WP_011583811.1">
    <property type="nucleotide sequence ID" value="NC_008255.1"/>
</dbReference>
<dbReference type="EMBL" id="CP000383">
    <property type="protein sequence ID" value="ABG57695.1"/>
    <property type="molecule type" value="Genomic_DNA"/>
</dbReference>
<evidence type="ECO:0000313" key="3">
    <source>
        <dbReference type="Proteomes" id="UP000001822"/>
    </source>
</evidence>
<dbReference type="OrthoDB" id="9791866at2"/>
<gene>
    <name evidence="2" type="ordered locus">CHU_0405</name>
</gene>
<dbReference type="Gene3D" id="3.60.21.10">
    <property type="match status" value="1"/>
</dbReference>
<evidence type="ECO:0000259" key="1">
    <source>
        <dbReference type="Pfam" id="PF00149"/>
    </source>
</evidence>
<name>A0A6N4SN34_CYTH3</name>
<dbReference type="AlphaFoldDB" id="A0A6N4SN34"/>
<feature type="domain" description="Calcineurin-like phosphoesterase" evidence="1">
    <location>
        <begin position="27"/>
        <end position="156"/>
    </location>
</feature>